<sequence>MSKKMKKIPSIFKSKEANRQSHWQWPLPSCKHPKTLSFRATTTTSDDVFKTVNSVFLDTSIDVLETLETPESWREVVGEAVLRAGGDELHPQGTRNKRQSSTAAVQGERSASPGVGRPVFGLQEIDARDGGEPWIEGVGLLGGAAGVLLGHIDNVVLVCGSCFDSPTSPRSPTGGEMVGDGDEMGIDDAGVVVGQP</sequence>
<proteinExistence type="predicted"/>
<gene>
    <name evidence="2" type="ORF">Sangu_0362300</name>
</gene>
<name>A0AAW2QS73_9LAMI</name>
<feature type="region of interest" description="Disordered" evidence="1">
    <location>
        <begin position="85"/>
        <end position="118"/>
    </location>
</feature>
<evidence type="ECO:0000313" key="2">
    <source>
        <dbReference type="EMBL" id="KAL0370442.1"/>
    </source>
</evidence>
<protein>
    <submittedName>
        <fullName evidence="2">Uncharacterized protein</fullName>
    </submittedName>
</protein>
<reference evidence="2" key="2">
    <citation type="journal article" date="2024" name="Plant">
        <title>Genomic evolution and insights into agronomic trait innovations of Sesamum species.</title>
        <authorList>
            <person name="Miao H."/>
            <person name="Wang L."/>
            <person name="Qu L."/>
            <person name="Liu H."/>
            <person name="Sun Y."/>
            <person name="Le M."/>
            <person name="Wang Q."/>
            <person name="Wei S."/>
            <person name="Zheng Y."/>
            <person name="Lin W."/>
            <person name="Duan Y."/>
            <person name="Cao H."/>
            <person name="Xiong S."/>
            <person name="Wang X."/>
            <person name="Wei L."/>
            <person name="Li C."/>
            <person name="Ma Q."/>
            <person name="Ju M."/>
            <person name="Zhao R."/>
            <person name="Li G."/>
            <person name="Mu C."/>
            <person name="Tian Q."/>
            <person name="Mei H."/>
            <person name="Zhang T."/>
            <person name="Gao T."/>
            <person name="Zhang H."/>
        </authorList>
    </citation>
    <scope>NUCLEOTIDE SEQUENCE</scope>
    <source>
        <strain evidence="2">G01</strain>
    </source>
</reference>
<feature type="region of interest" description="Disordered" evidence="1">
    <location>
        <begin position="165"/>
        <end position="196"/>
    </location>
</feature>
<accession>A0AAW2QS73</accession>
<reference evidence="2" key="1">
    <citation type="submission" date="2020-06" db="EMBL/GenBank/DDBJ databases">
        <authorList>
            <person name="Li T."/>
            <person name="Hu X."/>
            <person name="Zhang T."/>
            <person name="Song X."/>
            <person name="Zhang H."/>
            <person name="Dai N."/>
            <person name="Sheng W."/>
            <person name="Hou X."/>
            <person name="Wei L."/>
        </authorList>
    </citation>
    <scope>NUCLEOTIDE SEQUENCE</scope>
    <source>
        <strain evidence="2">G01</strain>
        <tissue evidence="2">Leaf</tissue>
    </source>
</reference>
<evidence type="ECO:0000256" key="1">
    <source>
        <dbReference type="SAM" id="MobiDB-lite"/>
    </source>
</evidence>
<dbReference type="EMBL" id="JACGWK010000002">
    <property type="protein sequence ID" value="KAL0370442.1"/>
    <property type="molecule type" value="Genomic_DNA"/>
</dbReference>
<comment type="caution">
    <text evidence="2">The sequence shown here is derived from an EMBL/GenBank/DDBJ whole genome shotgun (WGS) entry which is preliminary data.</text>
</comment>
<organism evidence="2">
    <name type="scientific">Sesamum angustifolium</name>
    <dbReference type="NCBI Taxonomy" id="2727405"/>
    <lineage>
        <taxon>Eukaryota</taxon>
        <taxon>Viridiplantae</taxon>
        <taxon>Streptophyta</taxon>
        <taxon>Embryophyta</taxon>
        <taxon>Tracheophyta</taxon>
        <taxon>Spermatophyta</taxon>
        <taxon>Magnoliopsida</taxon>
        <taxon>eudicotyledons</taxon>
        <taxon>Gunneridae</taxon>
        <taxon>Pentapetalae</taxon>
        <taxon>asterids</taxon>
        <taxon>lamiids</taxon>
        <taxon>Lamiales</taxon>
        <taxon>Pedaliaceae</taxon>
        <taxon>Sesamum</taxon>
    </lineage>
</organism>
<dbReference type="AlphaFoldDB" id="A0AAW2QS73"/>